<proteinExistence type="predicted"/>
<evidence type="ECO:0000313" key="2">
    <source>
        <dbReference type="Proteomes" id="UP001162992"/>
    </source>
</evidence>
<sequence length="257" mass="27647">MASLDEAIAEAAKLIAEASSVVAFTGAGISVESGIPDFRSAGGLWSKYDPSVYCSYQVFLERPELFWKMALEIYELMSHAKPNAAHVALAELENCGLLSCVITQNVDNLHQRAGNKKVYELHGNAITCSCITCKTKFACDDVIRPLQETSILTVPKCNTCQGILKLDVVLFGEALPSLVVEDAMTSTIAADVLLVVGTSLTVSPANSLVDLCRRHQGKVIICDRDSSKSFLADVKLTGNAGEVLPRLVDACKHICKL</sequence>
<accession>A0ACC2D875</accession>
<organism evidence="1 2">
    <name type="scientific">Diphasiastrum complanatum</name>
    <name type="common">Issler's clubmoss</name>
    <name type="synonym">Lycopodium complanatum</name>
    <dbReference type="NCBI Taxonomy" id="34168"/>
    <lineage>
        <taxon>Eukaryota</taxon>
        <taxon>Viridiplantae</taxon>
        <taxon>Streptophyta</taxon>
        <taxon>Embryophyta</taxon>
        <taxon>Tracheophyta</taxon>
        <taxon>Lycopodiopsida</taxon>
        <taxon>Lycopodiales</taxon>
        <taxon>Lycopodiaceae</taxon>
        <taxon>Lycopodioideae</taxon>
        <taxon>Diphasiastrum</taxon>
    </lineage>
</organism>
<keyword evidence="2" id="KW-1185">Reference proteome</keyword>
<dbReference type="EMBL" id="CM055098">
    <property type="protein sequence ID" value="KAJ7550343.1"/>
    <property type="molecule type" value="Genomic_DNA"/>
</dbReference>
<gene>
    <name evidence="1" type="ORF">O6H91_07G095900</name>
</gene>
<evidence type="ECO:0000313" key="1">
    <source>
        <dbReference type="EMBL" id="KAJ7550343.1"/>
    </source>
</evidence>
<name>A0ACC2D875_DIPCM</name>
<dbReference type="Proteomes" id="UP001162992">
    <property type="component" value="Chromosome 7"/>
</dbReference>
<comment type="caution">
    <text evidence="1">The sequence shown here is derived from an EMBL/GenBank/DDBJ whole genome shotgun (WGS) entry which is preliminary data.</text>
</comment>
<protein>
    <submittedName>
        <fullName evidence="1">Uncharacterized protein</fullName>
    </submittedName>
</protein>
<reference evidence="2" key="1">
    <citation type="journal article" date="2024" name="Proc. Natl. Acad. Sci. U.S.A.">
        <title>Extraordinary preservation of gene collinearity over three hundred million years revealed in homosporous lycophytes.</title>
        <authorList>
            <person name="Li C."/>
            <person name="Wickell D."/>
            <person name="Kuo L.Y."/>
            <person name="Chen X."/>
            <person name="Nie B."/>
            <person name="Liao X."/>
            <person name="Peng D."/>
            <person name="Ji J."/>
            <person name="Jenkins J."/>
            <person name="Williams M."/>
            <person name="Shu S."/>
            <person name="Plott C."/>
            <person name="Barry K."/>
            <person name="Rajasekar S."/>
            <person name="Grimwood J."/>
            <person name="Han X."/>
            <person name="Sun S."/>
            <person name="Hou Z."/>
            <person name="He W."/>
            <person name="Dai G."/>
            <person name="Sun C."/>
            <person name="Schmutz J."/>
            <person name="Leebens-Mack J.H."/>
            <person name="Li F.W."/>
            <person name="Wang L."/>
        </authorList>
    </citation>
    <scope>NUCLEOTIDE SEQUENCE [LARGE SCALE GENOMIC DNA]</scope>
    <source>
        <strain evidence="2">cv. PW_Plant_1</strain>
    </source>
</reference>